<evidence type="ECO:0000256" key="2">
    <source>
        <dbReference type="ARBA" id="ARBA00022705"/>
    </source>
</evidence>
<dbReference type="Pfam" id="PF00476">
    <property type="entry name" value="DNA_pol_A"/>
    <property type="match status" value="1"/>
</dbReference>
<dbReference type="AlphaFoldDB" id="A0A543EJH8"/>
<dbReference type="EMBL" id="VFPD01000001">
    <property type="protein sequence ID" value="TQM21745.1"/>
    <property type="molecule type" value="Genomic_DNA"/>
</dbReference>
<dbReference type="PANTHER" id="PTHR10133:SF27">
    <property type="entry name" value="DNA POLYMERASE NU"/>
    <property type="match status" value="1"/>
</dbReference>
<dbReference type="SMART" id="SM00482">
    <property type="entry name" value="POLAc"/>
    <property type="match status" value="1"/>
</dbReference>
<comment type="caution">
    <text evidence="5">The sequence shown here is derived from an EMBL/GenBank/DDBJ whole genome shotgun (WGS) entry which is preliminary data.</text>
</comment>
<feature type="domain" description="DNA-directed DNA polymerase family A palm" evidence="4">
    <location>
        <begin position="306"/>
        <end position="481"/>
    </location>
</feature>
<dbReference type="InterPro" id="IPR043502">
    <property type="entry name" value="DNA/RNA_pol_sf"/>
</dbReference>
<protein>
    <recommendedName>
        <fullName evidence="1">DNA-directed DNA polymerase</fullName>
        <ecNumber evidence="1">2.7.7.7</ecNumber>
    </recommendedName>
</protein>
<organism evidence="5 6">
    <name type="scientific">Chryseobacterium aquifrigidense</name>
    <dbReference type="NCBI Taxonomy" id="558021"/>
    <lineage>
        <taxon>Bacteria</taxon>
        <taxon>Pseudomonadati</taxon>
        <taxon>Bacteroidota</taxon>
        <taxon>Flavobacteriia</taxon>
        <taxon>Flavobacteriales</taxon>
        <taxon>Weeksellaceae</taxon>
        <taxon>Chryseobacterium group</taxon>
        <taxon>Chryseobacterium</taxon>
    </lineage>
</organism>
<dbReference type="GO" id="GO:0006261">
    <property type="term" value="P:DNA-templated DNA replication"/>
    <property type="evidence" value="ECO:0007669"/>
    <property type="project" value="InterPro"/>
</dbReference>
<dbReference type="SUPFAM" id="SSF56672">
    <property type="entry name" value="DNA/RNA polymerases"/>
    <property type="match status" value="1"/>
</dbReference>
<comment type="catalytic activity">
    <reaction evidence="3">
        <text>DNA(n) + a 2'-deoxyribonucleoside 5'-triphosphate = DNA(n+1) + diphosphate</text>
        <dbReference type="Rhea" id="RHEA:22508"/>
        <dbReference type="Rhea" id="RHEA-COMP:17339"/>
        <dbReference type="Rhea" id="RHEA-COMP:17340"/>
        <dbReference type="ChEBI" id="CHEBI:33019"/>
        <dbReference type="ChEBI" id="CHEBI:61560"/>
        <dbReference type="ChEBI" id="CHEBI:173112"/>
        <dbReference type="EC" id="2.7.7.7"/>
    </reaction>
</comment>
<evidence type="ECO:0000313" key="5">
    <source>
        <dbReference type="EMBL" id="TQM21745.1"/>
    </source>
</evidence>
<dbReference type="Gene3D" id="3.30.70.370">
    <property type="match status" value="1"/>
</dbReference>
<dbReference type="PANTHER" id="PTHR10133">
    <property type="entry name" value="DNA POLYMERASE I"/>
    <property type="match status" value="1"/>
</dbReference>
<dbReference type="InterPro" id="IPR002298">
    <property type="entry name" value="DNA_polymerase_A"/>
</dbReference>
<keyword evidence="6" id="KW-1185">Reference proteome</keyword>
<dbReference type="Gene3D" id="1.10.150.20">
    <property type="entry name" value="5' to 3' exonuclease, C-terminal subdomain"/>
    <property type="match status" value="1"/>
</dbReference>
<dbReference type="InterPro" id="IPR001098">
    <property type="entry name" value="DNA-dir_DNA_pol_A_palm_dom"/>
</dbReference>
<dbReference type="RefSeq" id="WP_142016340.1">
    <property type="nucleotide sequence ID" value="NZ_VFPD01000001.1"/>
</dbReference>
<dbReference type="Proteomes" id="UP000316437">
    <property type="component" value="Unassembled WGS sequence"/>
</dbReference>
<keyword evidence="2" id="KW-0235">DNA replication</keyword>
<proteinExistence type="predicted"/>
<name>A0A543EJH8_9FLAO</name>
<accession>A0A543EJH8</accession>
<evidence type="ECO:0000259" key="4">
    <source>
        <dbReference type="SMART" id="SM00482"/>
    </source>
</evidence>
<sequence>MNIIVIKQTTYIKGAEENLFYIKEIGKPFTIQKDELNVDGAKMIISFNFENLIHHIEIEKNVHYFDLEKVKKQITGRSKKEFKKNDFPWNIWNAIYSLNYQEFCTSKNEFEDKVRTAKEFFYGNNSGELDIANQVPFLLDCLEKLYFDISEELSNSIEFARYINIEKKLHNILLRTTKKGIAFDIEIVKKHIAEIETELYKFRNELQLDYGIFSKYDYRNLENNLINFIPKSLKYNSKGFWKYLKLKRGKHPLFDLLLNERKLSKNKTILTRIGSLLDNTIYPYFDYFGTITSRILVISPSLQQLNKKYRDIIVPADGKCLLYFDYSQFEAGLLASKADDDNLIKMYESDIYHGIVKSIGDDKITRDEAKQFFYSYCYGVERQNVTNDFFRQFPNLILYENLVSKEFEQNGYIETEFGNRRYRTMGIESINDEKWLISQKIQGLASIILKKVIISINENYPEVDFLLPMHDAILYQVNQVDVEKYQKELSYIFESVMKEYCEKLTPKVILKDFTK</sequence>
<evidence type="ECO:0000313" key="6">
    <source>
        <dbReference type="Proteomes" id="UP000316437"/>
    </source>
</evidence>
<dbReference type="GO" id="GO:0003887">
    <property type="term" value="F:DNA-directed DNA polymerase activity"/>
    <property type="evidence" value="ECO:0007669"/>
    <property type="project" value="UniProtKB-EC"/>
</dbReference>
<evidence type="ECO:0000256" key="3">
    <source>
        <dbReference type="ARBA" id="ARBA00049244"/>
    </source>
</evidence>
<reference evidence="5 6" key="1">
    <citation type="submission" date="2019-06" db="EMBL/GenBank/DDBJ databases">
        <title>Sorghum-associated microbial communities from plants grown in Nebraska, USA.</title>
        <authorList>
            <person name="Schachtman D."/>
        </authorList>
    </citation>
    <scope>NUCLEOTIDE SEQUENCE [LARGE SCALE GENOMIC DNA]</scope>
    <source>
        <strain evidence="5 6">110</strain>
    </source>
</reference>
<dbReference type="GO" id="GO:0003677">
    <property type="term" value="F:DNA binding"/>
    <property type="evidence" value="ECO:0007669"/>
    <property type="project" value="InterPro"/>
</dbReference>
<dbReference type="GO" id="GO:0006302">
    <property type="term" value="P:double-strand break repair"/>
    <property type="evidence" value="ECO:0007669"/>
    <property type="project" value="TreeGrafter"/>
</dbReference>
<gene>
    <name evidence="5" type="ORF">FB551_1439</name>
</gene>
<dbReference type="EC" id="2.7.7.7" evidence="1"/>
<evidence type="ECO:0000256" key="1">
    <source>
        <dbReference type="ARBA" id="ARBA00012417"/>
    </source>
</evidence>